<reference evidence="2" key="1">
    <citation type="journal article" date="2007" name="Science">
        <title>Draft genome of the filarial nematode parasite Brugia malayi.</title>
        <authorList>
            <person name="Ghedin E."/>
            <person name="Wang S."/>
            <person name="Spiro D."/>
            <person name="Caler E."/>
            <person name="Zhao Q."/>
            <person name="Crabtree J."/>
            <person name="Allen J.E."/>
            <person name="Delcher A.L."/>
            <person name="Guiliano D.B."/>
            <person name="Miranda-Saavedra D."/>
            <person name="Angiuoli S.V."/>
            <person name="Creasy T."/>
            <person name="Amedeo P."/>
            <person name="Haas B."/>
            <person name="El-Sayed N.M."/>
            <person name="Wortman J.R."/>
            <person name="Feldblyum T."/>
            <person name="Tallon L."/>
            <person name="Schatz M."/>
            <person name="Shumway M."/>
            <person name="Koo H."/>
            <person name="Salzberg S.L."/>
            <person name="Schobel S."/>
            <person name="Pertea M."/>
            <person name="Pop M."/>
            <person name="White O."/>
            <person name="Barton G.J."/>
            <person name="Carlow C.K."/>
            <person name="Crawford M.J."/>
            <person name="Daub J."/>
            <person name="Dimmic M.W."/>
            <person name="Estes C.F."/>
            <person name="Foster J.M."/>
            <person name="Ganatra M."/>
            <person name="Gregory W.F."/>
            <person name="Johnson N.M."/>
            <person name="Jin J."/>
            <person name="Komuniecki R."/>
            <person name="Korf I."/>
            <person name="Kumar S."/>
            <person name="Laney S."/>
            <person name="Li B.W."/>
            <person name="Li W."/>
            <person name="Lindblom T.H."/>
            <person name="Lustigman S."/>
            <person name="Ma D."/>
            <person name="Maina C.V."/>
            <person name="Martin D.M."/>
            <person name="McCarter J.P."/>
            <person name="McReynolds L."/>
            <person name="Mitreva M."/>
            <person name="Nutman T.B."/>
            <person name="Parkinson J."/>
            <person name="Peregrin-Alvarez J.M."/>
            <person name="Poole C."/>
            <person name="Ren Q."/>
            <person name="Saunders L."/>
            <person name="Sluder A.E."/>
            <person name="Smith K."/>
            <person name="Stanke M."/>
            <person name="Unnasch T.R."/>
            <person name="Ware J."/>
            <person name="Wei A.D."/>
            <person name="Weil G."/>
            <person name="Williams D.J."/>
            <person name="Zhang Y."/>
            <person name="Williams S.A."/>
            <person name="Fraser-Liggett C."/>
            <person name="Slatko B."/>
            <person name="Blaxter M.L."/>
            <person name="Scott A.L."/>
        </authorList>
    </citation>
    <scope>NUCLEOTIDE SEQUENCE</scope>
    <source>
        <strain evidence="2">FR3</strain>
    </source>
</reference>
<reference evidence="1" key="2">
    <citation type="submission" date="2019-04" db="EMBL/GenBank/DDBJ databases">
        <authorList>
            <person name="Howe K."/>
            <person name="Paulini M."/>
            <person name="Williams G."/>
        </authorList>
    </citation>
    <scope>NUCLEOTIDE SEQUENCE [LARGE SCALE GENOMIC DNA]</scope>
    <source>
        <strain evidence="1">FR3</strain>
    </source>
</reference>
<accession>A0A8L7SK61</accession>
<dbReference type="GeneID" id="6099057"/>
<keyword evidence="2" id="KW-1185">Reference proteome</keyword>
<reference evidence="3" key="3">
    <citation type="submission" date="2022-04" db="UniProtKB">
        <authorList>
            <consortium name="WormBaseParasite"/>
        </authorList>
    </citation>
    <scope>IDENTIFICATION</scope>
</reference>
<evidence type="ECO:0000313" key="1">
    <source>
        <dbReference type="EMBL" id="VIO92235.1"/>
    </source>
</evidence>
<dbReference type="OrthoDB" id="5791927at2759"/>
<dbReference type="WBParaSite" id="Bm10040.1">
    <property type="protein sequence ID" value="Bm10040.1"/>
    <property type="gene ID" value="WBGene00230301"/>
</dbReference>
<dbReference type="EMBL" id="CAAKNF010000192">
    <property type="protein sequence ID" value="VIO92235.1"/>
    <property type="molecule type" value="Genomic_DNA"/>
</dbReference>
<dbReference type="Proteomes" id="UP000006672">
    <property type="component" value="Unassembled WGS sequence"/>
</dbReference>
<gene>
    <name evidence="1" type="primary">Bm10040</name>
    <name evidence="3" type="synonym">Bm1_20775</name>
    <name evidence="1" type="ORF">BM_BM10040</name>
</gene>
<proteinExistence type="predicted"/>
<accession>A0A4E9F642</accession>
<evidence type="ECO:0000313" key="3">
    <source>
        <dbReference type="WBParaSite" id="Bm10040.1"/>
    </source>
</evidence>
<dbReference type="AlphaFoldDB" id="A0A4E9F642"/>
<evidence type="ECO:0000313" key="2">
    <source>
        <dbReference type="Proteomes" id="UP000006672"/>
    </source>
</evidence>
<dbReference type="RefSeq" id="XP_042933454.1">
    <property type="nucleotide sequence ID" value="XM_043077520.1"/>
</dbReference>
<dbReference type="KEGG" id="bmy:BM_BM10040"/>
<dbReference type="CTD" id="6099057"/>
<sequence>MELSDDMWNVIFSYLDVTARANIASVNKRLSSLFSTWIDITMLSIKQDNLCIAGDNFKCITKCDLKVNALVLQHCPNLNNINIQAIRDENYLKQLSKVEHLSVLTIASSAFNSLSFSCLNTLCMKKLRKLCILQRYDELKTIQNILQQSQLMRIITAPLVSIQLSGIVLKPNIFNELCNALKETLSELLICGALCNPPDFDQYITSIGTLIHLKILDIPPSLFSCCHRALPQKMFILKTLNLKKISVYVHYYSASNIAQFLSTMPKTLEELIIFRTTELDQMTWSRDFEKLPYKVYLCRLDDVIFEQSWMCDRNELLSHTLWLPPYDHVHNFSRLDIPAEWYQDVFSTIREMNNQEAVTTAQSNSVSTSRSEFVDLSPSNEDAAVTSNISAQTVQSFVEDGRG</sequence>
<name>A0A4E9F642_BRUMA</name>
<protein>
    <submittedName>
        <fullName evidence="3">Bm10040</fullName>
    </submittedName>
</protein>
<organism evidence="1">
    <name type="scientific">Brugia malayi</name>
    <name type="common">Filarial nematode worm</name>
    <dbReference type="NCBI Taxonomy" id="6279"/>
    <lineage>
        <taxon>Eukaryota</taxon>
        <taxon>Metazoa</taxon>
        <taxon>Ecdysozoa</taxon>
        <taxon>Nematoda</taxon>
        <taxon>Chromadorea</taxon>
        <taxon>Rhabditida</taxon>
        <taxon>Spirurina</taxon>
        <taxon>Spiruromorpha</taxon>
        <taxon>Filarioidea</taxon>
        <taxon>Onchocercidae</taxon>
        <taxon>Brugia</taxon>
    </lineage>
</organism>